<comment type="caution">
    <text evidence="1">The sequence shown here is derived from an EMBL/GenBank/DDBJ whole genome shotgun (WGS) entry which is preliminary data.</text>
</comment>
<evidence type="ECO:0000313" key="2">
    <source>
        <dbReference type="Proteomes" id="UP000248329"/>
    </source>
</evidence>
<proteinExistence type="predicted"/>
<organism evidence="1 2">
    <name type="scientific">Candidatus Methanogaster sp</name>
    <dbReference type="NCBI Taxonomy" id="3386292"/>
    <lineage>
        <taxon>Archaea</taxon>
        <taxon>Methanobacteriati</taxon>
        <taxon>Methanobacteriota</taxon>
        <taxon>Stenosarchaea group</taxon>
        <taxon>Methanomicrobia</taxon>
        <taxon>Methanosarcinales</taxon>
        <taxon>ANME-2 cluster</taxon>
        <taxon>Candidatus Methanogasteraceae</taxon>
        <taxon>Candidatus Methanogaster</taxon>
    </lineage>
</organism>
<name>A0AC61L3G0_9EURY</name>
<dbReference type="Proteomes" id="UP000248329">
    <property type="component" value="Unassembled WGS sequence"/>
</dbReference>
<evidence type="ECO:0000313" key="1">
    <source>
        <dbReference type="EMBL" id="PXF60923.1"/>
    </source>
</evidence>
<sequence length="63" mass="7523">MRKIPKKLMNALSDEFSSDQIEEGRKRLEWIMRIRDRGEDCQVVLDELDLDLSSNSYRNYTIT</sequence>
<dbReference type="EMBL" id="PQXF01000010">
    <property type="protein sequence ID" value="PXF60923.1"/>
    <property type="molecule type" value="Genomic_DNA"/>
</dbReference>
<protein>
    <submittedName>
        <fullName evidence="1">Uncharacterized protein</fullName>
    </submittedName>
</protein>
<reference evidence="1" key="1">
    <citation type="submission" date="2018-01" db="EMBL/GenBank/DDBJ databases">
        <authorList>
            <person name="Krukenberg V."/>
        </authorList>
    </citation>
    <scope>NUCLEOTIDE SEQUENCE</scope>
    <source>
        <strain evidence="1">E20ANME2</strain>
    </source>
</reference>
<gene>
    <name evidence="1" type="ORF">C4B59_07090</name>
</gene>
<accession>A0AC61L3G0</accession>